<organism evidence="10 11">
    <name type="scientific">Flavobacterium aurantiibacter</name>
    <dbReference type="NCBI Taxonomy" id="2023067"/>
    <lineage>
        <taxon>Bacteria</taxon>
        <taxon>Pseudomonadati</taxon>
        <taxon>Bacteroidota</taxon>
        <taxon>Flavobacteriia</taxon>
        <taxon>Flavobacteriales</taxon>
        <taxon>Flavobacteriaceae</taxon>
        <taxon>Flavobacterium</taxon>
    </lineage>
</organism>
<dbReference type="PANTHER" id="PTHR48111">
    <property type="entry name" value="REGULATOR OF RPOS"/>
    <property type="match status" value="1"/>
</dbReference>
<dbReference type="RefSeq" id="WP_094487513.1">
    <property type="nucleotide sequence ID" value="NZ_NOXX01000226.1"/>
</dbReference>
<evidence type="ECO:0000256" key="4">
    <source>
        <dbReference type="ARBA" id="ARBA00023125"/>
    </source>
</evidence>
<keyword evidence="1 6" id="KW-0597">Phosphoprotein</keyword>
<evidence type="ECO:0000256" key="6">
    <source>
        <dbReference type="PROSITE-ProRule" id="PRU00169"/>
    </source>
</evidence>
<keyword evidence="2" id="KW-0902">Two-component regulatory system</keyword>
<sequence length="226" mass="25916">MKARILYAEDDATLAFLTQENLEENGFEVHHCTDGEQAIAAFKSENFDLCVLDIMMPKFDGFEVATEIRKQNTEVPIIFLSAKTLKEDRIRGLKLGADDYLVKPFSIEELLLKLEVFLKRSGKTTSQESFEIFGDFRFNKENYEVVGPSGNTLLTEREAALLTLFLKNKNAVLKRETILVEIWGTNDYFLGRSLDVFVSRLRKIFQSDEKVKIENLHGIGFKFVVK</sequence>
<feature type="modified residue" description="4-aspartylphosphate" evidence="6">
    <location>
        <position position="53"/>
    </location>
</feature>
<keyword evidence="11" id="KW-1185">Reference proteome</keyword>
<keyword evidence="4 7" id="KW-0238">DNA-binding</keyword>
<dbReference type="FunFam" id="3.40.50.2300:FF:000001">
    <property type="entry name" value="DNA-binding response regulator PhoB"/>
    <property type="match status" value="1"/>
</dbReference>
<dbReference type="Gene3D" id="3.40.50.2300">
    <property type="match status" value="1"/>
</dbReference>
<dbReference type="Pfam" id="PF00486">
    <property type="entry name" value="Trans_reg_C"/>
    <property type="match status" value="1"/>
</dbReference>
<evidence type="ECO:0000256" key="1">
    <source>
        <dbReference type="ARBA" id="ARBA00022553"/>
    </source>
</evidence>
<dbReference type="SUPFAM" id="SSF52172">
    <property type="entry name" value="CheY-like"/>
    <property type="match status" value="1"/>
</dbReference>
<gene>
    <name evidence="10" type="ORF">CHX27_14690</name>
</gene>
<dbReference type="InterPro" id="IPR039420">
    <property type="entry name" value="WalR-like"/>
</dbReference>
<dbReference type="InterPro" id="IPR001867">
    <property type="entry name" value="OmpR/PhoB-type_DNA-bd"/>
</dbReference>
<keyword evidence="5" id="KW-0804">Transcription</keyword>
<dbReference type="PROSITE" id="PS50110">
    <property type="entry name" value="RESPONSE_REGULATORY"/>
    <property type="match status" value="1"/>
</dbReference>
<evidence type="ECO:0000256" key="5">
    <source>
        <dbReference type="ARBA" id="ARBA00023163"/>
    </source>
</evidence>
<dbReference type="SMART" id="SM00448">
    <property type="entry name" value="REC"/>
    <property type="match status" value="1"/>
</dbReference>
<evidence type="ECO:0000256" key="3">
    <source>
        <dbReference type="ARBA" id="ARBA00023015"/>
    </source>
</evidence>
<dbReference type="GO" id="GO:0005829">
    <property type="term" value="C:cytosol"/>
    <property type="evidence" value="ECO:0007669"/>
    <property type="project" value="TreeGrafter"/>
</dbReference>
<evidence type="ECO:0000256" key="7">
    <source>
        <dbReference type="PROSITE-ProRule" id="PRU01091"/>
    </source>
</evidence>
<dbReference type="GO" id="GO:0000976">
    <property type="term" value="F:transcription cis-regulatory region binding"/>
    <property type="evidence" value="ECO:0007669"/>
    <property type="project" value="TreeGrafter"/>
</dbReference>
<feature type="domain" description="Response regulatory" evidence="8">
    <location>
        <begin position="4"/>
        <end position="118"/>
    </location>
</feature>
<proteinExistence type="predicted"/>
<dbReference type="InterPro" id="IPR001789">
    <property type="entry name" value="Sig_transdc_resp-reg_receiver"/>
</dbReference>
<dbReference type="GO" id="GO:0032993">
    <property type="term" value="C:protein-DNA complex"/>
    <property type="evidence" value="ECO:0007669"/>
    <property type="project" value="TreeGrafter"/>
</dbReference>
<feature type="domain" description="OmpR/PhoB-type" evidence="9">
    <location>
        <begin position="128"/>
        <end position="225"/>
    </location>
</feature>
<dbReference type="CDD" id="cd17574">
    <property type="entry name" value="REC_OmpR"/>
    <property type="match status" value="1"/>
</dbReference>
<dbReference type="GO" id="GO:0006355">
    <property type="term" value="P:regulation of DNA-templated transcription"/>
    <property type="evidence" value="ECO:0007669"/>
    <property type="project" value="InterPro"/>
</dbReference>
<evidence type="ECO:0000256" key="2">
    <source>
        <dbReference type="ARBA" id="ARBA00023012"/>
    </source>
</evidence>
<protein>
    <submittedName>
        <fullName evidence="10">DNA-binding response regulator</fullName>
    </submittedName>
</protein>
<name>A0A255ZB22_9FLAO</name>
<dbReference type="InterPro" id="IPR036388">
    <property type="entry name" value="WH-like_DNA-bd_sf"/>
</dbReference>
<dbReference type="EMBL" id="NOXX01000226">
    <property type="protein sequence ID" value="OYQ38632.1"/>
    <property type="molecule type" value="Genomic_DNA"/>
</dbReference>
<dbReference type="Proteomes" id="UP000216035">
    <property type="component" value="Unassembled WGS sequence"/>
</dbReference>
<accession>A0A255ZB22</accession>
<dbReference type="Gene3D" id="1.10.10.10">
    <property type="entry name" value="Winged helix-like DNA-binding domain superfamily/Winged helix DNA-binding domain"/>
    <property type="match status" value="1"/>
</dbReference>
<reference evidence="10 11" key="1">
    <citation type="submission" date="2017-07" db="EMBL/GenBank/DDBJ databases">
        <title>Flavobacterium cyanobacteriorum sp. nov., isolated from cyanobacterial aggregates in a eutrophic lake.</title>
        <authorList>
            <person name="Cai H."/>
        </authorList>
    </citation>
    <scope>NUCLEOTIDE SEQUENCE [LARGE SCALE GENOMIC DNA]</scope>
    <source>
        <strain evidence="10 11">TH167</strain>
    </source>
</reference>
<dbReference type="PANTHER" id="PTHR48111:SF40">
    <property type="entry name" value="PHOSPHATE REGULON TRANSCRIPTIONAL REGULATORY PROTEIN PHOB"/>
    <property type="match status" value="1"/>
</dbReference>
<evidence type="ECO:0000313" key="11">
    <source>
        <dbReference type="Proteomes" id="UP000216035"/>
    </source>
</evidence>
<dbReference type="OrthoDB" id="9790442at2"/>
<evidence type="ECO:0000313" key="10">
    <source>
        <dbReference type="EMBL" id="OYQ38632.1"/>
    </source>
</evidence>
<comment type="caution">
    <text evidence="10">The sequence shown here is derived from an EMBL/GenBank/DDBJ whole genome shotgun (WGS) entry which is preliminary data.</text>
</comment>
<dbReference type="Pfam" id="PF00072">
    <property type="entry name" value="Response_reg"/>
    <property type="match status" value="1"/>
</dbReference>
<dbReference type="AlphaFoldDB" id="A0A255ZB22"/>
<keyword evidence="3" id="KW-0805">Transcription regulation</keyword>
<evidence type="ECO:0000259" key="9">
    <source>
        <dbReference type="PROSITE" id="PS51755"/>
    </source>
</evidence>
<dbReference type="SMART" id="SM00862">
    <property type="entry name" value="Trans_reg_C"/>
    <property type="match status" value="1"/>
</dbReference>
<dbReference type="CDD" id="cd00383">
    <property type="entry name" value="trans_reg_C"/>
    <property type="match status" value="1"/>
</dbReference>
<feature type="DNA-binding region" description="OmpR/PhoB-type" evidence="7">
    <location>
        <begin position="128"/>
        <end position="225"/>
    </location>
</feature>
<evidence type="ECO:0000259" key="8">
    <source>
        <dbReference type="PROSITE" id="PS50110"/>
    </source>
</evidence>
<dbReference type="GO" id="GO:0000156">
    <property type="term" value="F:phosphorelay response regulator activity"/>
    <property type="evidence" value="ECO:0007669"/>
    <property type="project" value="TreeGrafter"/>
</dbReference>
<dbReference type="InterPro" id="IPR011006">
    <property type="entry name" value="CheY-like_superfamily"/>
</dbReference>
<dbReference type="PROSITE" id="PS51755">
    <property type="entry name" value="OMPR_PHOB"/>
    <property type="match status" value="1"/>
</dbReference>